<dbReference type="InterPro" id="IPR028098">
    <property type="entry name" value="Glyco_trans_4-like_N"/>
</dbReference>
<feature type="domain" description="Glycosyltransferase subfamily 4-like N-terminal" evidence="3">
    <location>
        <begin position="60"/>
        <end position="187"/>
    </location>
</feature>
<dbReference type="PANTHER" id="PTHR46401:SF2">
    <property type="entry name" value="GLYCOSYLTRANSFERASE WBBK-RELATED"/>
    <property type="match status" value="1"/>
</dbReference>
<accession>A0ABS3BV89</accession>
<gene>
    <name evidence="4" type="ORF">J0A67_20200</name>
</gene>
<evidence type="ECO:0000259" key="3">
    <source>
        <dbReference type="Pfam" id="PF13439"/>
    </source>
</evidence>
<dbReference type="Pfam" id="PF13439">
    <property type="entry name" value="Glyco_transf_4"/>
    <property type="match status" value="1"/>
</dbReference>
<name>A0ABS3BV89_9BACT</name>
<proteinExistence type="predicted"/>
<sequence length="384" mass="44099">MNRNSKCLIHISFDYPDSINNQKTKAVSNLVDAQTTFRNIVFSLNRTANPFADFSYREEPHGYSLKVFGLPFGIGLRLWMFLAAKKIDKIITRERIQFNLIHGHKLTFEGLIASHLSQKHSIPYLISVRGDTDLKLIKVLKFNRNVFLRTLQKAKKIIFLAPWTKKEIQGMYGKNFCTSNSVVMPNIIKFNNILESPRDEQYTDRFVSVFHLDSYKRKNIKRTIAAMDAVHKQYPQLKLDIVGGGKSAGKINSYISKCKYPSQFRLLGKADHLDVLAMYSKYLGLILPSFPETFGLVFVEALYSGIPVLYSKKSGIDGYFDDLQVCEKVHYKSVKEIQEGIVKIFEENSNYRKSINLMKSKDGFLKFSKEHISSKYTNIVAELV</sequence>
<dbReference type="RefSeq" id="WP_206571202.1">
    <property type="nucleotide sequence ID" value="NZ_JAFKCW010000005.1"/>
</dbReference>
<dbReference type="InterPro" id="IPR001296">
    <property type="entry name" value="Glyco_trans_1"/>
</dbReference>
<protein>
    <submittedName>
        <fullName evidence="4">Glycosyltransferase</fullName>
    </submittedName>
</protein>
<evidence type="ECO:0000313" key="5">
    <source>
        <dbReference type="Proteomes" id="UP000664698"/>
    </source>
</evidence>
<dbReference type="SUPFAM" id="SSF53756">
    <property type="entry name" value="UDP-Glycosyltransferase/glycogen phosphorylase"/>
    <property type="match status" value="1"/>
</dbReference>
<evidence type="ECO:0000313" key="4">
    <source>
        <dbReference type="EMBL" id="MBN7803208.1"/>
    </source>
</evidence>
<comment type="caution">
    <text evidence="4">The sequence shown here is derived from an EMBL/GenBank/DDBJ whole genome shotgun (WGS) entry which is preliminary data.</text>
</comment>
<organism evidence="4 5">
    <name type="scientific">Algoriphagus aestuariicola</name>
    <dbReference type="NCBI Taxonomy" id="1852016"/>
    <lineage>
        <taxon>Bacteria</taxon>
        <taxon>Pseudomonadati</taxon>
        <taxon>Bacteroidota</taxon>
        <taxon>Cytophagia</taxon>
        <taxon>Cytophagales</taxon>
        <taxon>Cyclobacteriaceae</taxon>
        <taxon>Algoriphagus</taxon>
    </lineage>
</organism>
<dbReference type="Pfam" id="PF00534">
    <property type="entry name" value="Glycos_transf_1"/>
    <property type="match status" value="1"/>
</dbReference>
<dbReference type="Proteomes" id="UP000664698">
    <property type="component" value="Unassembled WGS sequence"/>
</dbReference>
<evidence type="ECO:0000256" key="1">
    <source>
        <dbReference type="ARBA" id="ARBA00022679"/>
    </source>
</evidence>
<feature type="domain" description="Glycosyl transferase family 1" evidence="2">
    <location>
        <begin position="212"/>
        <end position="353"/>
    </location>
</feature>
<keyword evidence="5" id="KW-1185">Reference proteome</keyword>
<dbReference type="EMBL" id="JAFKCW010000005">
    <property type="protein sequence ID" value="MBN7803208.1"/>
    <property type="molecule type" value="Genomic_DNA"/>
</dbReference>
<dbReference type="PANTHER" id="PTHR46401">
    <property type="entry name" value="GLYCOSYLTRANSFERASE WBBK-RELATED"/>
    <property type="match status" value="1"/>
</dbReference>
<evidence type="ECO:0000259" key="2">
    <source>
        <dbReference type="Pfam" id="PF00534"/>
    </source>
</evidence>
<keyword evidence="1" id="KW-0808">Transferase</keyword>
<dbReference type="Gene3D" id="3.40.50.2000">
    <property type="entry name" value="Glycogen Phosphorylase B"/>
    <property type="match status" value="2"/>
</dbReference>
<reference evidence="4 5" key="1">
    <citation type="submission" date="2021-03" db="EMBL/GenBank/DDBJ databases">
        <title>novel species isolated from a fishpond in China.</title>
        <authorList>
            <person name="Lu H."/>
            <person name="Cai Z."/>
        </authorList>
    </citation>
    <scope>NUCLEOTIDE SEQUENCE [LARGE SCALE GENOMIC DNA]</scope>
    <source>
        <strain evidence="4 5">JCM 31546</strain>
    </source>
</reference>